<dbReference type="InterPro" id="IPR042201">
    <property type="entry name" value="FH2_Formin_sf"/>
</dbReference>
<feature type="compositionally biased region" description="Polar residues" evidence="1">
    <location>
        <begin position="810"/>
        <end position="821"/>
    </location>
</feature>
<reference evidence="3 4" key="1">
    <citation type="submission" date="2019-03" db="EMBL/GenBank/DDBJ databases">
        <title>An improved genome assembly of the fluke Schistosoma japonicum.</title>
        <authorList>
            <person name="Hu W."/>
            <person name="Luo F."/>
            <person name="Yin M."/>
            <person name="Mo X."/>
            <person name="Sun C."/>
            <person name="Wu Q."/>
            <person name="Zhu B."/>
            <person name="Xiang M."/>
            <person name="Wang J."/>
            <person name="Wang Y."/>
            <person name="Zhang T."/>
            <person name="Xu B."/>
            <person name="Zheng H."/>
            <person name="Feng Z."/>
        </authorList>
    </citation>
    <scope>NUCLEOTIDE SEQUENCE [LARGE SCALE GENOMIC DNA]</scope>
    <source>
        <strain evidence="3">HuSjv2</strain>
        <tissue evidence="3">Worms</tissue>
    </source>
</reference>
<feature type="compositionally biased region" description="Basic and acidic residues" evidence="1">
    <location>
        <begin position="798"/>
        <end position="807"/>
    </location>
</feature>
<evidence type="ECO:0000313" key="4">
    <source>
        <dbReference type="Proteomes" id="UP000311919"/>
    </source>
</evidence>
<dbReference type="OrthoDB" id="26518at2759"/>
<dbReference type="InterPro" id="IPR015425">
    <property type="entry name" value="FH2_Formin"/>
</dbReference>
<dbReference type="SUPFAM" id="SSF101447">
    <property type="entry name" value="Formin homology 2 domain (FH2 domain)"/>
    <property type="match status" value="1"/>
</dbReference>
<dbReference type="EMBL" id="SKCS01000082">
    <property type="protein sequence ID" value="TNN18204.1"/>
    <property type="molecule type" value="Genomic_DNA"/>
</dbReference>
<organism evidence="3 4">
    <name type="scientific">Schistosoma japonicum</name>
    <name type="common">Blood fluke</name>
    <dbReference type="NCBI Taxonomy" id="6182"/>
    <lineage>
        <taxon>Eukaryota</taxon>
        <taxon>Metazoa</taxon>
        <taxon>Spiralia</taxon>
        <taxon>Lophotrochozoa</taxon>
        <taxon>Platyhelminthes</taxon>
        <taxon>Trematoda</taxon>
        <taxon>Digenea</taxon>
        <taxon>Strigeidida</taxon>
        <taxon>Schistosomatoidea</taxon>
        <taxon>Schistosomatidae</taxon>
        <taxon>Schistosoma</taxon>
    </lineage>
</organism>
<sequence>MYNIYFIIIIWKKLIQDCHLLICTSKIIHQNNFSYCKTLTTVQKYKSQSLTDLSNVMIYNKYPWNISHTCNSFSHCFGSSLPLLKTDRSTVLNIVQPINKMTTSTSSSDFESICSDSELINKSGEIKLPTINPKHSICLSREVTKEPSDTEMKSESFSEFSNIKNVESLEKSYLHKNNTLANSFISNHNCSASYSKSISPALPSFPPPPPPLPPTLFLPSKVSTLNNSFTESQQPYCHELKDQIAPSQIINGTYASESDVNKLKPFRWTKISTLQQASVWSNNNNECTKDSDHNDTPERYSRNCINLAKLNDLFVQHQKSPMGIPEVKISSNKDSQLSPVSISKQITEGEPNYDRFPQKYFDNTNIQENNQTISQTSNCKLLDSVNFHATRGRSLSSSRAMKFTQKCHETNLLESHRCLNINIFLRQFRHFHVNLLDLINQCDGSSVGSERLKDLIKLLPTDQEIKSLMTFQGDVSYLDPAERFLYDLVRIPKYYLKIDSMLLMEEFQPTINWIKSSLNNVLKTSQEIITSPLICELLQTVLEIGNYMNKGGNLGSATGFKISSLLKLSEVRSNDPKITLLHFLVQELKTNNPQMLLITETMPQLKEASDVSLDSIIKEINRFRSRLQNMAQYVDEETFEEQSRIREFIEQSNHELDDVQTQVKIAQDLEIKCAQYFCECPTRFRITECLQTFNLFFEKMKSTEHEIKEYEQTNKDRLEKVIRNVSLNNTNTKYDDKRCRPVENNSKLNQDDHNIMINMIASNLSNLKIVHNRSRSRPSTNKLNSFASSNSLSKFIIESDKSNKDENNTDESNMVSKSSNIPHLMSLCENRNKIHNNNIRIKSHQPSEQSRKNTRCQFTDNESERERRPWLQIQSQPTNSSVNDINHKSDESKRNPNSEEPICHLNERIKRLTLRFNKN</sequence>
<feature type="domain" description="FH2" evidence="2">
    <location>
        <begin position="338"/>
        <end position="726"/>
    </location>
</feature>
<dbReference type="AlphaFoldDB" id="A0A4Z2DNS9"/>
<dbReference type="Proteomes" id="UP000311919">
    <property type="component" value="Unassembled WGS sequence"/>
</dbReference>
<dbReference type="PROSITE" id="PS51444">
    <property type="entry name" value="FH2"/>
    <property type="match status" value="1"/>
</dbReference>
<comment type="caution">
    <text evidence="3">The sequence shown here is derived from an EMBL/GenBank/DDBJ whole genome shotgun (WGS) entry which is preliminary data.</text>
</comment>
<name>A0A4Z2DNS9_SCHJA</name>
<feature type="region of interest" description="Disordered" evidence="1">
    <location>
        <begin position="798"/>
        <end position="821"/>
    </location>
</feature>
<feature type="compositionally biased region" description="Basic and acidic residues" evidence="1">
    <location>
        <begin position="885"/>
        <end position="903"/>
    </location>
</feature>
<dbReference type="PANTHER" id="PTHR46345">
    <property type="entry name" value="INVERTED FORMIN-2"/>
    <property type="match status" value="1"/>
</dbReference>
<dbReference type="Gene3D" id="1.20.58.2220">
    <property type="entry name" value="Formin, FH2 domain"/>
    <property type="match status" value="1"/>
</dbReference>
<evidence type="ECO:0000313" key="3">
    <source>
        <dbReference type="EMBL" id="TNN18204.1"/>
    </source>
</evidence>
<gene>
    <name evidence="3" type="ORF">EWB00_010551</name>
</gene>
<accession>A0A4Z2DNS9</accession>
<dbReference type="Pfam" id="PF02181">
    <property type="entry name" value="FH2"/>
    <property type="match status" value="1"/>
</dbReference>
<evidence type="ECO:0000259" key="2">
    <source>
        <dbReference type="PROSITE" id="PS51444"/>
    </source>
</evidence>
<dbReference type="SMART" id="SM00498">
    <property type="entry name" value="FH2"/>
    <property type="match status" value="1"/>
</dbReference>
<keyword evidence="4" id="KW-1185">Reference proteome</keyword>
<proteinExistence type="predicted"/>
<feature type="region of interest" description="Disordered" evidence="1">
    <location>
        <begin position="841"/>
        <end position="903"/>
    </location>
</feature>
<dbReference type="PANTHER" id="PTHR46345:SF8">
    <property type="entry name" value="FORMIN 3, ISOFORM B"/>
    <property type="match status" value="1"/>
</dbReference>
<dbReference type="STRING" id="6182.A0A4Z2DNS9"/>
<evidence type="ECO:0000256" key="1">
    <source>
        <dbReference type="SAM" id="MobiDB-lite"/>
    </source>
</evidence>
<protein>
    <submittedName>
        <fullName evidence="3">FH2 domain-containing protein</fullName>
    </submittedName>
</protein>
<feature type="compositionally biased region" description="Polar residues" evidence="1">
    <location>
        <begin position="872"/>
        <end position="884"/>
    </location>
</feature>